<evidence type="ECO:0000313" key="2">
    <source>
        <dbReference type="Proteomes" id="UP000789702"/>
    </source>
</evidence>
<proteinExistence type="predicted"/>
<dbReference type="Proteomes" id="UP000789702">
    <property type="component" value="Unassembled WGS sequence"/>
</dbReference>
<organism evidence="1 2">
    <name type="scientific">Dentiscutata heterogama</name>
    <dbReference type="NCBI Taxonomy" id="1316150"/>
    <lineage>
        <taxon>Eukaryota</taxon>
        <taxon>Fungi</taxon>
        <taxon>Fungi incertae sedis</taxon>
        <taxon>Mucoromycota</taxon>
        <taxon>Glomeromycotina</taxon>
        <taxon>Glomeromycetes</taxon>
        <taxon>Diversisporales</taxon>
        <taxon>Gigasporaceae</taxon>
        <taxon>Dentiscutata</taxon>
    </lineage>
</organism>
<protein>
    <submittedName>
        <fullName evidence="1">12068_t:CDS:1</fullName>
    </submittedName>
</protein>
<accession>A0ACA9QTV2</accession>
<keyword evidence="2" id="KW-1185">Reference proteome</keyword>
<name>A0ACA9QTV2_9GLOM</name>
<dbReference type="EMBL" id="CAJVPU010052166">
    <property type="protein sequence ID" value="CAG8762684.1"/>
    <property type="molecule type" value="Genomic_DNA"/>
</dbReference>
<gene>
    <name evidence="1" type="ORF">DHETER_LOCUS15361</name>
</gene>
<reference evidence="1" key="1">
    <citation type="submission" date="2021-06" db="EMBL/GenBank/DDBJ databases">
        <authorList>
            <person name="Kallberg Y."/>
            <person name="Tangrot J."/>
            <person name="Rosling A."/>
        </authorList>
    </citation>
    <scope>NUCLEOTIDE SEQUENCE</scope>
    <source>
        <strain evidence="1">IL203A</strain>
    </source>
</reference>
<comment type="caution">
    <text evidence="1">The sequence shown here is derived from an EMBL/GenBank/DDBJ whole genome shotgun (WGS) entry which is preliminary data.</text>
</comment>
<evidence type="ECO:0000313" key="1">
    <source>
        <dbReference type="EMBL" id="CAG8762684.1"/>
    </source>
</evidence>
<sequence>VTIVLFLAEAMASQDSKEFSYEVSRLVERGLSILPEEFNADGLAQNFSDKIPNIRDIYNLVIKLKVKKCGNYDDSVVDRIGELLWFTVSEKDKDEIQEQYRNLTKRVIEVLTPVPQSTTSTSTSSLYNELSLDESFYTGITNYVPSTNSDNQPPDSMDIIEGITPQTNRTNR</sequence>
<feature type="non-terminal residue" evidence="1">
    <location>
        <position position="1"/>
    </location>
</feature>